<dbReference type="InterPro" id="IPR001345">
    <property type="entry name" value="PG/BPGM_mutase_AS"/>
</dbReference>
<feature type="active site" description="Tele-phosphohistidine intermediate" evidence="1">
    <location>
        <position position="13"/>
    </location>
</feature>
<dbReference type="SMART" id="SM00855">
    <property type="entry name" value="PGAM"/>
    <property type="match status" value="1"/>
</dbReference>
<name>A0A849AM84_9MICO</name>
<dbReference type="InterPro" id="IPR013078">
    <property type="entry name" value="His_Pase_superF_clade-1"/>
</dbReference>
<organism evidence="3 4">
    <name type="scientific">Flexivirga aerilata</name>
    <dbReference type="NCBI Taxonomy" id="1656889"/>
    <lineage>
        <taxon>Bacteria</taxon>
        <taxon>Bacillati</taxon>
        <taxon>Actinomycetota</taxon>
        <taxon>Actinomycetes</taxon>
        <taxon>Micrococcales</taxon>
        <taxon>Dermacoccaceae</taxon>
        <taxon>Flexivirga</taxon>
    </lineage>
</organism>
<dbReference type="Gene3D" id="3.40.50.1240">
    <property type="entry name" value="Phosphoglycerate mutase-like"/>
    <property type="match status" value="1"/>
</dbReference>
<feature type="binding site" evidence="2">
    <location>
        <begin position="12"/>
        <end position="19"/>
    </location>
    <ligand>
        <name>substrate</name>
    </ligand>
</feature>
<protein>
    <submittedName>
        <fullName evidence="3">Histidine phosphatase family protein</fullName>
    </submittedName>
</protein>
<dbReference type="InterPro" id="IPR029033">
    <property type="entry name" value="His_PPase_superfam"/>
</dbReference>
<dbReference type="PANTHER" id="PTHR48100:SF62">
    <property type="entry name" value="GLUCOSYL-3-PHOSPHOGLYCERATE PHOSPHATASE"/>
    <property type="match status" value="1"/>
</dbReference>
<dbReference type="PROSITE" id="PS00175">
    <property type="entry name" value="PG_MUTASE"/>
    <property type="match status" value="1"/>
</dbReference>
<feature type="binding site" evidence="2">
    <location>
        <position position="62"/>
    </location>
    <ligand>
        <name>substrate</name>
    </ligand>
</feature>
<dbReference type="InterPro" id="IPR050275">
    <property type="entry name" value="PGM_Phosphatase"/>
</dbReference>
<dbReference type="AlphaFoldDB" id="A0A849AM84"/>
<comment type="caution">
    <text evidence="3">The sequence shown here is derived from an EMBL/GenBank/DDBJ whole genome shotgun (WGS) entry which is preliminary data.</text>
</comment>
<dbReference type="GO" id="GO:0016791">
    <property type="term" value="F:phosphatase activity"/>
    <property type="evidence" value="ECO:0007669"/>
    <property type="project" value="TreeGrafter"/>
</dbReference>
<sequence>MTDAPRRLLVWRHGETTYNAAGRWQGQFDAPLSERGREQVATAAKLLAAYGPSRIVASDLSRAADTGQALADEADIPISFDKRFREVDVGDWSGLTSAEVRARTGDLLDRIDAGEDLRRGGTGETISELAARVEQGALEVVAQLEPGETVVIACHGMTSRTLCAALVGMPQYVAWTSLQGMSNCHWAALQEHGTGWRIAGWNLPR</sequence>
<dbReference type="CDD" id="cd07067">
    <property type="entry name" value="HP_PGM_like"/>
    <property type="match status" value="1"/>
</dbReference>
<dbReference type="PIRSF" id="PIRSF000709">
    <property type="entry name" value="6PFK_2-Ptase"/>
    <property type="match status" value="1"/>
</dbReference>
<proteinExistence type="predicted"/>
<keyword evidence="4" id="KW-1185">Reference proteome</keyword>
<reference evidence="3 4" key="1">
    <citation type="submission" date="2020-05" db="EMBL/GenBank/DDBJ databases">
        <title>Flexivirga sp. ID2601S isolated from air conditioner.</title>
        <authorList>
            <person name="Kim D.H."/>
        </authorList>
    </citation>
    <scope>NUCLEOTIDE SEQUENCE [LARGE SCALE GENOMIC DNA]</scope>
    <source>
        <strain evidence="3 4">ID2601S</strain>
    </source>
</reference>
<evidence type="ECO:0000313" key="3">
    <source>
        <dbReference type="EMBL" id="NNG40418.1"/>
    </source>
</evidence>
<evidence type="ECO:0000313" key="4">
    <source>
        <dbReference type="Proteomes" id="UP000557772"/>
    </source>
</evidence>
<gene>
    <name evidence="3" type="ORF">HJ588_14200</name>
</gene>
<dbReference type="Pfam" id="PF00300">
    <property type="entry name" value="His_Phos_1"/>
    <property type="match status" value="1"/>
</dbReference>
<accession>A0A849AM84</accession>
<feature type="active site" description="Proton donor/acceptor" evidence="1">
    <location>
        <position position="86"/>
    </location>
</feature>
<dbReference type="RefSeq" id="WP_171156667.1">
    <property type="nucleotide sequence ID" value="NZ_JABENB010000002.1"/>
</dbReference>
<dbReference type="SUPFAM" id="SSF53254">
    <property type="entry name" value="Phosphoglycerate mutase-like"/>
    <property type="match status" value="1"/>
</dbReference>
<dbReference type="EMBL" id="JABENB010000002">
    <property type="protein sequence ID" value="NNG40418.1"/>
    <property type="molecule type" value="Genomic_DNA"/>
</dbReference>
<dbReference type="Proteomes" id="UP000557772">
    <property type="component" value="Unassembled WGS sequence"/>
</dbReference>
<dbReference type="GO" id="GO:0005737">
    <property type="term" value="C:cytoplasm"/>
    <property type="evidence" value="ECO:0007669"/>
    <property type="project" value="TreeGrafter"/>
</dbReference>
<evidence type="ECO:0000256" key="2">
    <source>
        <dbReference type="PIRSR" id="PIRSR613078-2"/>
    </source>
</evidence>
<dbReference type="PANTHER" id="PTHR48100">
    <property type="entry name" value="BROAD-SPECIFICITY PHOSPHATASE YOR283W-RELATED"/>
    <property type="match status" value="1"/>
</dbReference>
<evidence type="ECO:0000256" key="1">
    <source>
        <dbReference type="PIRSR" id="PIRSR613078-1"/>
    </source>
</evidence>